<feature type="transmembrane region" description="Helical" evidence="1">
    <location>
        <begin position="147"/>
        <end position="168"/>
    </location>
</feature>
<dbReference type="EMBL" id="MTEJ01000637">
    <property type="protein sequence ID" value="OQX00550.1"/>
    <property type="molecule type" value="Genomic_DNA"/>
</dbReference>
<keyword evidence="1" id="KW-0812">Transmembrane</keyword>
<proteinExistence type="predicted"/>
<dbReference type="GO" id="GO:0005886">
    <property type="term" value="C:plasma membrane"/>
    <property type="evidence" value="ECO:0007669"/>
    <property type="project" value="UniProtKB-SubCell"/>
</dbReference>
<dbReference type="Pfam" id="PF12679">
    <property type="entry name" value="ABC2_membrane_2"/>
    <property type="match status" value="1"/>
</dbReference>
<dbReference type="STRING" id="1123401.GCA_000621325_01406"/>
<feature type="transmembrane region" description="Helical" evidence="1">
    <location>
        <begin position="174"/>
        <end position="193"/>
    </location>
</feature>
<dbReference type="AlphaFoldDB" id="A0A1Y1Q9I0"/>
<keyword evidence="1" id="KW-1133">Transmembrane helix</keyword>
<evidence type="ECO:0000313" key="3">
    <source>
        <dbReference type="Proteomes" id="UP000192491"/>
    </source>
</evidence>
<gene>
    <name evidence="2" type="ORF">BWK73_48155</name>
</gene>
<evidence type="ECO:0000256" key="1">
    <source>
        <dbReference type="SAM" id="Phobius"/>
    </source>
</evidence>
<evidence type="ECO:0000313" key="2">
    <source>
        <dbReference type="EMBL" id="OQX00550.1"/>
    </source>
</evidence>
<name>A0A1Y1Q9I0_9GAMM</name>
<feature type="transmembrane region" description="Helical" evidence="1">
    <location>
        <begin position="118"/>
        <end position="140"/>
    </location>
</feature>
<reference evidence="2 3" key="1">
    <citation type="submission" date="2017-01" db="EMBL/GenBank/DDBJ databases">
        <title>Novel large sulfur bacteria in the metagenomes of groundwater-fed chemosynthetic microbial mats in the Lake Huron basin.</title>
        <authorList>
            <person name="Sharrar A.M."/>
            <person name="Flood B.E."/>
            <person name="Bailey J.V."/>
            <person name="Jones D.S."/>
            <person name="Biddanda B."/>
            <person name="Ruberg S.A."/>
            <person name="Marcus D.N."/>
            <person name="Dick G.J."/>
        </authorList>
    </citation>
    <scope>NUCLEOTIDE SEQUENCE [LARGE SCALE GENOMIC DNA]</scope>
    <source>
        <strain evidence="2">A8</strain>
    </source>
</reference>
<feature type="transmembrane region" description="Helical" evidence="1">
    <location>
        <begin position="63"/>
        <end position="84"/>
    </location>
</feature>
<dbReference type="PANTHER" id="PTHR43471">
    <property type="entry name" value="ABC TRANSPORTER PERMEASE"/>
    <property type="match status" value="1"/>
</dbReference>
<accession>A0A1Y1Q9I0</accession>
<keyword evidence="1" id="KW-0472">Membrane</keyword>
<feature type="transmembrane region" description="Helical" evidence="1">
    <location>
        <begin position="20"/>
        <end position="40"/>
    </location>
</feature>
<dbReference type="GO" id="GO:0140359">
    <property type="term" value="F:ABC-type transporter activity"/>
    <property type="evidence" value="ECO:0007669"/>
    <property type="project" value="InterPro"/>
</dbReference>
<sequence length="253" mass="27367">MSAIWVIASTEFRRMFVSPLAWSILAVVQFILAWMFLLGVNEYTLQTQATAVGSEDMAGISEALIPFLFSTAASIMLVVTPLMTMRLFAEERMNQTLILLTSSPVSNTQIVLGKYLSVLGFVLLFVALVALMPLSLALATPLDWGQLAAASLGLLLLLAAFAAAGLFLSSLARQPVIAAVTTFGFLLLLDVLYQSGNAQGSASELFVYLSAFGHFLSFVKGVFDSGDLVYYLLFIAGFVILTIRKLDNDRLQG</sequence>
<protein>
    <submittedName>
        <fullName evidence="2">ABC transporter permease</fullName>
    </submittedName>
</protein>
<dbReference type="Proteomes" id="UP000192491">
    <property type="component" value="Unassembled WGS sequence"/>
</dbReference>
<comment type="caution">
    <text evidence="2">The sequence shown here is derived from an EMBL/GenBank/DDBJ whole genome shotgun (WGS) entry which is preliminary data.</text>
</comment>
<feature type="transmembrane region" description="Helical" evidence="1">
    <location>
        <begin position="229"/>
        <end position="246"/>
    </location>
</feature>
<organism evidence="2 3">
    <name type="scientific">Thiothrix lacustris</name>
    <dbReference type="NCBI Taxonomy" id="525917"/>
    <lineage>
        <taxon>Bacteria</taxon>
        <taxon>Pseudomonadati</taxon>
        <taxon>Pseudomonadota</taxon>
        <taxon>Gammaproteobacteria</taxon>
        <taxon>Thiotrichales</taxon>
        <taxon>Thiotrichaceae</taxon>
        <taxon>Thiothrix</taxon>
    </lineage>
</organism>